<comment type="caution">
    <text evidence="1">The sequence shown here is derived from an EMBL/GenBank/DDBJ whole genome shotgun (WGS) entry which is preliminary data.</text>
</comment>
<dbReference type="Proteomes" id="UP000522720">
    <property type="component" value="Unassembled WGS sequence"/>
</dbReference>
<dbReference type="InterPro" id="IPR021462">
    <property type="entry name" value="DUF3114"/>
</dbReference>
<evidence type="ECO:0000313" key="2">
    <source>
        <dbReference type="Proteomes" id="UP000522720"/>
    </source>
</evidence>
<dbReference type="Pfam" id="PF11311">
    <property type="entry name" value="DUF3114"/>
    <property type="match status" value="1"/>
</dbReference>
<organism evidence="1 2">
    <name type="scientific">Streptococcus ovuberis</name>
    <dbReference type="NCBI Taxonomy" id="1936207"/>
    <lineage>
        <taxon>Bacteria</taxon>
        <taxon>Bacillati</taxon>
        <taxon>Bacillota</taxon>
        <taxon>Bacilli</taxon>
        <taxon>Lactobacillales</taxon>
        <taxon>Streptococcaceae</taxon>
        <taxon>Streptococcus</taxon>
    </lineage>
</organism>
<dbReference type="EMBL" id="JAAXPR010000015">
    <property type="protein sequence ID" value="NKZ20802.1"/>
    <property type="molecule type" value="Genomic_DNA"/>
</dbReference>
<evidence type="ECO:0000313" key="1">
    <source>
        <dbReference type="EMBL" id="NKZ20802.1"/>
    </source>
</evidence>
<reference evidence="1 2" key="1">
    <citation type="submission" date="2020-04" db="EMBL/GenBank/DDBJ databases">
        <title>MicrobeNet Type strains.</title>
        <authorList>
            <person name="Nicholson A.C."/>
        </authorList>
    </citation>
    <scope>NUCLEOTIDE SEQUENCE [LARGE SCALE GENOMIC DNA]</scope>
    <source>
        <strain evidence="1 2">CCUG 69612</strain>
    </source>
</reference>
<gene>
    <name evidence="1" type="ORF">HF992_08160</name>
</gene>
<keyword evidence="2" id="KW-1185">Reference proteome</keyword>
<sequence>MRRRFGRGLLVLPLDGYWQATYQGELTIFEKAFWRNQLLGHVRELQAIGWSNGAIAVVYLARLNVPEDGETHEAYLEKRLLSAKSFGGEHFQDMWRFSNPYQAPKEAQSLLQIALSTLDMPEELSGDPEETKQLLTRFSPDLEPASPFWQVVARTVQVAFPGENMVEKGRLAHQVHQLRYLISSQQAQWIREHYRTFFQTDLGALSAYIRDLAERNGRLEQLGVNNYKAYFDFELTESARLHQKIAIKKTRNGQVKPVQTDSSPVNLKILLRFHTEFILDEAGHFLNELDAEQMSEAGVVNGASFNYANRNNKRHKQLDILPVKVHDPVFRKNQLRAFKAPNLSRKSQDKQWYLSYFNPEGLFSHQGKSAFRRVQQRQKEFERMLRKPPSET</sequence>
<protein>
    <submittedName>
        <fullName evidence="1">DUF3114 domain-containing protein</fullName>
    </submittedName>
</protein>
<proteinExistence type="predicted"/>
<dbReference type="AlphaFoldDB" id="A0A7X6MYJ5"/>
<name>A0A7X6MYJ5_9STRE</name>
<accession>A0A7X6MYJ5</accession>